<reference evidence="2 3" key="1">
    <citation type="journal article" date="2019" name="Commun. Biol.">
        <title>The bagworm genome reveals a unique fibroin gene that provides high tensile strength.</title>
        <authorList>
            <person name="Kono N."/>
            <person name="Nakamura H."/>
            <person name="Ohtoshi R."/>
            <person name="Tomita M."/>
            <person name="Numata K."/>
            <person name="Arakawa K."/>
        </authorList>
    </citation>
    <scope>NUCLEOTIDE SEQUENCE [LARGE SCALE GENOMIC DNA]</scope>
</reference>
<dbReference type="AlphaFoldDB" id="A0A4C1TST7"/>
<proteinExistence type="predicted"/>
<feature type="compositionally biased region" description="Polar residues" evidence="1">
    <location>
        <begin position="116"/>
        <end position="134"/>
    </location>
</feature>
<evidence type="ECO:0000256" key="1">
    <source>
        <dbReference type="SAM" id="MobiDB-lite"/>
    </source>
</evidence>
<feature type="region of interest" description="Disordered" evidence="1">
    <location>
        <begin position="114"/>
        <end position="148"/>
    </location>
</feature>
<gene>
    <name evidence="2" type="ORF">EVAR_73731_1</name>
</gene>
<sequence>MDKATSSQPSSSTSLAVQLDSTDAAIDVVFKLNSMSDKHSKNLELNFKNPTVGETSAELGDKSLPFDTELKGINTPITKSNNALTIANDKEIEAYIANKDIDEISLSPSLIVANPEENQNETNKTTLNGTSNDNIESKAAIKQNEANA</sequence>
<dbReference type="EMBL" id="BGZK01006199">
    <property type="protein sequence ID" value="GBP17073.1"/>
    <property type="molecule type" value="Genomic_DNA"/>
</dbReference>
<comment type="caution">
    <text evidence="2">The sequence shown here is derived from an EMBL/GenBank/DDBJ whole genome shotgun (WGS) entry which is preliminary data.</text>
</comment>
<name>A0A4C1TST7_EUMVA</name>
<dbReference type="Proteomes" id="UP000299102">
    <property type="component" value="Unassembled WGS sequence"/>
</dbReference>
<organism evidence="2 3">
    <name type="scientific">Eumeta variegata</name>
    <name type="common">Bagworm moth</name>
    <name type="synonym">Eumeta japonica</name>
    <dbReference type="NCBI Taxonomy" id="151549"/>
    <lineage>
        <taxon>Eukaryota</taxon>
        <taxon>Metazoa</taxon>
        <taxon>Ecdysozoa</taxon>
        <taxon>Arthropoda</taxon>
        <taxon>Hexapoda</taxon>
        <taxon>Insecta</taxon>
        <taxon>Pterygota</taxon>
        <taxon>Neoptera</taxon>
        <taxon>Endopterygota</taxon>
        <taxon>Lepidoptera</taxon>
        <taxon>Glossata</taxon>
        <taxon>Ditrysia</taxon>
        <taxon>Tineoidea</taxon>
        <taxon>Psychidae</taxon>
        <taxon>Oiketicinae</taxon>
        <taxon>Eumeta</taxon>
    </lineage>
</organism>
<keyword evidence="3" id="KW-1185">Reference proteome</keyword>
<evidence type="ECO:0000313" key="2">
    <source>
        <dbReference type="EMBL" id="GBP17073.1"/>
    </source>
</evidence>
<protein>
    <submittedName>
        <fullName evidence="2">Uncharacterized protein</fullName>
    </submittedName>
</protein>
<evidence type="ECO:0000313" key="3">
    <source>
        <dbReference type="Proteomes" id="UP000299102"/>
    </source>
</evidence>
<accession>A0A4C1TST7</accession>